<feature type="transmembrane region" description="Helical" evidence="6">
    <location>
        <begin position="97"/>
        <end position="116"/>
    </location>
</feature>
<dbReference type="SUPFAM" id="SSF103481">
    <property type="entry name" value="Multidrug resistance efflux transporter EmrE"/>
    <property type="match status" value="2"/>
</dbReference>
<dbReference type="InterPro" id="IPR037185">
    <property type="entry name" value="EmrE-like"/>
</dbReference>
<evidence type="ECO:0000256" key="4">
    <source>
        <dbReference type="ARBA" id="ARBA00022989"/>
    </source>
</evidence>
<keyword evidence="9" id="KW-1185">Reference proteome</keyword>
<evidence type="ECO:0000256" key="5">
    <source>
        <dbReference type="ARBA" id="ARBA00023136"/>
    </source>
</evidence>
<keyword evidence="3 6" id="KW-0812">Transmembrane</keyword>
<feature type="transmembrane region" description="Helical" evidence="6">
    <location>
        <begin position="31"/>
        <end position="55"/>
    </location>
</feature>
<feature type="transmembrane region" description="Helical" evidence="6">
    <location>
        <begin position="7"/>
        <end position="25"/>
    </location>
</feature>
<reference evidence="8 9" key="1">
    <citation type="submission" date="2023-05" db="EMBL/GenBank/DDBJ databases">
        <title>Adaptations of aquatic viruses from atmosphere-close ecosystems of the Central Arctic Ocean.</title>
        <authorList>
            <person name="Rahlff J."/>
            <person name="Holmfeldt K."/>
        </authorList>
    </citation>
    <scope>NUCLEOTIDE SEQUENCE [LARGE SCALE GENOMIC DNA]</scope>
    <source>
        <strain evidence="8 9">Arc14</strain>
    </source>
</reference>
<dbReference type="Proteomes" id="UP001568894">
    <property type="component" value="Unassembled WGS sequence"/>
</dbReference>
<organism evidence="8 9">
    <name type="scientific">Flavobacterium frigidarium</name>
    <dbReference type="NCBI Taxonomy" id="99286"/>
    <lineage>
        <taxon>Bacteria</taxon>
        <taxon>Pseudomonadati</taxon>
        <taxon>Bacteroidota</taxon>
        <taxon>Flavobacteriia</taxon>
        <taxon>Flavobacteriales</taxon>
        <taxon>Flavobacteriaceae</taxon>
        <taxon>Flavobacterium</taxon>
    </lineage>
</organism>
<dbReference type="PANTHER" id="PTHR32322:SF2">
    <property type="entry name" value="EAMA DOMAIN-CONTAINING PROTEIN"/>
    <property type="match status" value="1"/>
</dbReference>
<feature type="transmembrane region" description="Helical" evidence="6">
    <location>
        <begin position="67"/>
        <end position="85"/>
    </location>
</feature>
<evidence type="ECO:0000313" key="8">
    <source>
        <dbReference type="EMBL" id="MEZ7516499.1"/>
    </source>
</evidence>
<evidence type="ECO:0000256" key="6">
    <source>
        <dbReference type="SAM" id="Phobius"/>
    </source>
</evidence>
<evidence type="ECO:0000256" key="3">
    <source>
        <dbReference type="ARBA" id="ARBA00022692"/>
    </source>
</evidence>
<protein>
    <submittedName>
        <fullName evidence="8">DMT family transporter</fullName>
    </submittedName>
</protein>
<keyword evidence="5 6" id="KW-0472">Membrane</keyword>
<evidence type="ECO:0000313" key="9">
    <source>
        <dbReference type="Proteomes" id="UP001568894"/>
    </source>
</evidence>
<feature type="transmembrane region" description="Helical" evidence="6">
    <location>
        <begin position="181"/>
        <end position="202"/>
    </location>
</feature>
<accession>A0ABV4KIY3</accession>
<keyword evidence="4 6" id="KW-1133">Transmembrane helix</keyword>
<dbReference type="InterPro" id="IPR000620">
    <property type="entry name" value="EamA_dom"/>
</dbReference>
<dbReference type="RefSeq" id="WP_371571766.1">
    <property type="nucleotide sequence ID" value="NZ_JASMRN010000014.1"/>
</dbReference>
<evidence type="ECO:0000256" key="2">
    <source>
        <dbReference type="ARBA" id="ARBA00007362"/>
    </source>
</evidence>
<dbReference type="EMBL" id="JASMRN010000014">
    <property type="protein sequence ID" value="MEZ7516499.1"/>
    <property type="molecule type" value="Genomic_DNA"/>
</dbReference>
<comment type="subcellular location">
    <subcellularLocation>
        <location evidence="1">Membrane</location>
        <topology evidence="1">Multi-pass membrane protein</topology>
    </subcellularLocation>
</comment>
<feature type="transmembrane region" description="Helical" evidence="6">
    <location>
        <begin position="148"/>
        <end position="169"/>
    </location>
</feature>
<comment type="similarity">
    <text evidence="2">Belongs to the EamA transporter family.</text>
</comment>
<feature type="domain" description="EamA" evidence="7">
    <location>
        <begin position="10"/>
        <end position="137"/>
    </location>
</feature>
<feature type="transmembrane region" description="Helical" evidence="6">
    <location>
        <begin position="250"/>
        <end position="269"/>
    </location>
</feature>
<dbReference type="Pfam" id="PF00892">
    <property type="entry name" value="EamA"/>
    <property type="match status" value="2"/>
</dbReference>
<gene>
    <name evidence="8" type="ORF">QO192_14545</name>
</gene>
<feature type="transmembrane region" description="Helical" evidence="6">
    <location>
        <begin position="222"/>
        <end position="243"/>
    </location>
</feature>
<feature type="transmembrane region" description="Helical" evidence="6">
    <location>
        <begin position="275"/>
        <end position="293"/>
    </location>
</feature>
<sequence length="295" mass="32395">MESKQLKWGYLLVLSLVWGSSFILIKKGLIGLTAIQVGSLRIIFAALFLLIIGFNSLSKIPRHKWKFIVLTSVFGTFVPAFLFAIAETELDSGVTAILNSLTPLSTLLLGILFFGVAFQKRQVWGVLIGLAGSLLLVFNGAVNHPNQNYFYAILVVIASMCYAINVNLIKRYLSDLTPLSITTGNFLILSLPSLTILYFTGFFNTASLTEVSESLTAMQESILYIMILGVVGTGIANILFFKLIQISSPVFATSVTYLIPIVAFFWGLLDNEMLTSVQFFGAFIILIGVYLSAKK</sequence>
<dbReference type="InterPro" id="IPR050638">
    <property type="entry name" value="AA-Vitamin_Transporters"/>
</dbReference>
<proteinExistence type="inferred from homology"/>
<feature type="transmembrane region" description="Helical" evidence="6">
    <location>
        <begin position="123"/>
        <end position="142"/>
    </location>
</feature>
<evidence type="ECO:0000259" key="7">
    <source>
        <dbReference type="Pfam" id="PF00892"/>
    </source>
</evidence>
<evidence type="ECO:0000256" key="1">
    <source>
        <dbReference type="ARBA" id="ARBA00004141"/>
    </source>
</evidence>
<dbReference type="PANTHER" id="PTHR32322">
    <property type="entry name" value="INNER MEMBRANE TRANSPORTER"/>
    <property type="match status" value="1"/>
</dbReference>
<name>A0ABV4KIY3_9FLAO</name>
<comment type="caution">
    <text evidence="8">The sequence shown here is derived from an EMBL/GenBank/DDBJ whole genome shotgun (WGS) entry which is preliminary data.</text>
</comment>
<feature type="domain" description="EamA" evidence="7">
    <location>
        <begin position="151"/>
        <end position="292"/>
    </location>
</feature>